<feature type="transmembrane region" description="Helical" evidence="11">
    <location>
        <begin position="579"/>
        <end position="601"/>
    </location>
</feature>
<dbReference type="InterPro" id="IPR000832">
    <property type="entry name" value="GPCR_2_secretin-like"/>
</dbReference>
<reference evidence="13 14" key="1">
    <citation type="submission" date="2015-07" db="EMBL/GenBank/DDBJ databases">
        <title>The genome of Melipona quadrifasciata.</title>
        <authorList>
            <person name="Pan H."/>
            <person name="Kapheim K."/>
        </authorList>
    </citation>
    <scope>NUCLEOTIDE SEQUENCE [LARGE SCALE GENOMIC DNA]</scope>
    <source>
        <strain evidence="13">0111107301</strain>
        <tissue evidence="13">Whole body</tissue>
    </source>
</reference>
<protein>
    <submittedName>
        <fullName evidence="13">G-protein coupled receptor Mth2</fullName>
    </submittedName>
</protein>
<dbReference type="GO" id="GO:0007166">
    <property type="term" value="P:cell surface receptor signaling pathway"/>
    <property type="evidence" value="ECO:0007669"/>
    <property type="project" value="InterPro"/>
</dbReference>
<keyword evidence="5 11" id="KW-1133">Transmembrane helix</keyword>
<gene>
    <name evidence="13" type="ORF">WN51_07918</name>
</gene>
<dbReference type="GO" id="GO:0008528">
    <property type="term" value="F:G protein-coupled peptide receptor activity"/>
    <property type="evidence" value="ECO:0007669"/>
    <property type="project" value="TreeGrafter"/>
</dbReference>
<evidence type="ECO:0000256" key="10">
    <source>
        <dbReference type="SAM" id="MobiDB-lite"/>
    </source>
</evidence>
<proteinExistence type="inferred from homology"/>
<dbReference type="InterPro" id="IPR010596">
    <property type="entry name" value="Methuselah_N_dom"/>
</dbReference>
<dbReference type="CDD" id="cd15039">
    <property type="entry name" value="7tmB3_Methuselah-like"/>
    <property type="match status" value="1"/>
</dbReference>
<dbReference type="SUPFAM" id="SSF63877">
    <property type="entry name" value="Methuselah ectodomain"/>
    <property type="match status" value="2"/>
</dbReference>
<dbReference type="OrthoDB" id="6082634at2759"/>
<dbReference type="Gene3D" id="2.170.180.11">
    <property type="entry name" value="Methuselah ectodomain, domain 2"/>
    <property type="match status" value="2"/>
</dbReference>
<comment type="similarity">
    <text evidence="2">Belongs to the G-protein coupled receptor 2 family. Mth subfamily.</text>
</comment>
<evidence type="ECO:0000259" key="12">
    <source>
        <dbReference type="PROSITE" id="PS50261"/>
    </source>
</evidence>
<sequence length="743" mass="84897">MERTESSFCRPFPGIAFEGSKIDRLENGSLMYDKLVYPAGSYRAFENKTYGCICNLRTCLRKCCKRNEILGEGDRPNCVRLSNGSFAPDLVLEQRQLATEIKGTSGLSKLFVVVEDMQCPENMSRYMLEPECYEDDAFILQANGTLKTMAYKFAAWNYCLDWKESFEKVVALVCSSDSSTLLDENVPTKMFRIVISLLSTTVAINATQSSPRFDDTTPIARRDFVESVVETNGESTTVKMDSDEISRRKLVGPNEDIEEQRNVSTKPSRGSTDCGTDYRTGPPDQGRTRLPLCCQYGYRLRSNRCIETNGTFRFPALYHADDLTLIDAAPNHRRYFHLFVRDPCVDRQRYKLVPDESPIDAFMLLDNGSIYMQNGGNILRETDYCFGIVDTELFDVVLCFDSDEESENKEDVKLTIVFPVGLIVSVPFLFATFIVYTLIPEFSRSMHGRTLRGYVGSLVVAYVILAVVQISPQEQISDSLCIVFAFIIYFSFLASFFWLNVMCFDIWWTFGGFRSLRGSVMQRERKKFLIYSIYAWGCALVLTGVCVIMDFFPNIPEYVVKPQFGRQNCWFTTNNARAIYFYGPMGVTVFCNVCLFISTALKIVQHKKNTAQQLKGMDSKRHDDNKQWFNLYLKLFIVMGINWSMEIVSWLCDNSPAYIWYLTDLTNTLQGVIIFLIFVWKDKVKRLLLKRFGCRGSNVLSRNSTRSACHSSAVSRTCTLTTQFQEKIDLYSNDPSGKTIVDN</sequence>
<dbReference type="PANTHER" id="PTHR47154:SF2">
    <property type="entry name" value="G-PROTEIN COUPLED RECEPTOR MTH-RELATED"/>
    <property type="match status" value="1"/>
</dbReference>
<evidence type="ECO:0000256" key="8">
    <source>
        <dbReference type="ARBA" id="ARBA00023170"/>
    </source>
</evidence>
<evidence type="ECO:0000256" key="1">
    <source>
        <dbReference type="ARBA" id="ARBA00004127"/>
    </source>
</evidence>
<feature type="transmembrane region" description="Helical" evidence="11">
    <location>
        <begin position="482"/>
        <end position="507"/>
    </location>
</feature>
<comment type="subcellular location">
    <subcellularLocation>
        <location evidence="1">Endomembrane system</location>
        <topology evidence="1">Multi-pass membrane protein</topology>
    </subcellularLocation>
</comment>
<feature type="transmembrane region" description="Helical" evidence="11">
    <location>
        <begin position="631"/>
        <end position="651"/>
    </location>
</feature>
<dbReference type="InterPro" id="IPR036272">
    <property type="entry name" value="Methuselah_N_sf"/>
</dbReference>
<keyword evidence="7 11" id="KW-0472">Membrane</keyword>
<evidence type="ECO:0000256" key="9">
    <source>
        <dbReference type="ARBA" id="ARBA00023224"/>
    </source>
</evidence>
<dbReference type="InterPro" id="IPR023311">
    <property type="entry name" value="Methusela_ecto_dom_2"/>
</dbReference>
<feature type="transmembrane region" description="Helical" evidence="11">
    <location>
        <begin position="528"/>
        <end position="552"/>
    </location>
</feature>
<organism evidence="13 14">
    <name type="scientific">Melipona quadrifasciata</name>
    <dbReference type="NCBI Taxonomy" id="166423"/>
    <lineage>
        <taxon>Eukaryota</taxon>
        <taxon>Metazoa</taxon>
        <taxon>Ecdysozoa</taxon>
        <taxon>Arthropoda</taxon>
        <taxon>Hexapoda</taxon>
        <taxon>Insecta</taxon>
        <taxon>Pterygota</taxon>
        <taxon>Neoptera</taxon>
        <taxon>Endopterygota</taxon>
        <taxon>Hymenoptera</taxon>
        <taxon>Apocrita</taxon>
        <taxon>Aculeata</taxon>
        <taxon>Apoidea</taxon>
        <taxon>Anthophila</taxon>
        <taxon>Apidae</taxon>
        <taxon>Melipona</taxon>
    </lineage>
</organism>
<dbReference type="Gene3D" id="1.20.1070.10">
    <property type="entry name" value="Rhodopsin 7-helix transmembrane proteins"/>
    <property type="match status" value="1"/>
</dbReference>
<dbReference type="Pfam" id="PF06652">
    <property type="entry name" value="Methuselah_N"/>
    <property type="match status" value="1"/>
</dbReference>
<dbReference type="PROSITE" id="PS50261">
    <property type="entry name" value="G_PROTEIN_RECEP_F2_4"/>
    <property type="match status" value="1"/>
</dbReference>
<dbReference type="GO" id="GO:0012505">
    <property type="term" value="C:endomembrane system"/>
    <property type="evidence" value="ECO:0007669"/>
    <property type="project" value="UniProtKB-SubCell"/>
</dbReference>
<dbReference type="InterPro" id="IPR051384">
    <property type="entry name" value="Mth_GPCR"/>
</dbReference>
<feature type="transmembrane region" description="Helical" evidence="11">
    <location>
        <begin position="416"/>
        <end position="439"/>
    </location>
</feature>
<evidence type="ECO:0000256" key="11">
    <source>
        <dbReference type="SAM" id="Phobius"/>
    </source>
</evidence>
<evidence type="ECO:0000256" key="4">
    <source>
        <dbReference type="ARBA" id="ARBA00022729"/>
    </source>
</evidence>
<dbReference type="AlphaFoldDB" id="A0A0N0BJ15"/>
<feature type="compositionally biased region" description="Polar residues" evidence="10">
    <location>
        <begin position="262"/>
        <end position="274"/>
    </location>
</feature>
<feature type="transmembrane region" description="Helical" evidence="11">
    <location>
        <begin position="451"/>
        <end position="470"/>
    </location>
</feature>
<dbReference type="SUPFAM" id="SSF81321">
    <property type="entry name" value="Family A G protein-coupled receptor-like"/>
    <property type="match status" value="1"/>
</dbReference>
<evidence type="ECO:0000256" key="7">
    <source>
        <dbReference type="ARBA" id="ARBA00023136"/>
    </source>
</evidence>
<evidence type="ECO:0000313" key="14">
    <source>
        <dbReference type="Proteomes" id="UP000053105"/>
    </source>
</evidence>
<keyword evidence="6" id="KW-0297">G-protein coupled receptor</keyword>
<evidence type="ECO:0000256" key="2">
    <source>
        <dbReference type="ARBA" id="ARBA00008979"/>
    </source>
</evidence>
<dbReference type="Pfam" id="PF00002">
    <property type="entry name" value="7tm_2"/>
    <property type="match status" value="1"/>
</dbReference>
<evidence type="ECO:0000256" key="3">
    <source>
        <dbReference type="ARBA" id="ARBA00022692"/>
    </source>
</evidence>
<dbReference type="EMBL" id="KQ435724">
    <property type="protein sequence ID" value="KOX78511.1"/>
    <property type="molecule type" value="Genomic_DNA"/>
</dbReference>
<dbReference type="Proteomes" id="UP000053105">
    <property type="component" value="Unassembled WGS sequence"/>
</dbReference>
<keyword evidence="4" id="KW-0732">Signal</keyword>
<keyword evidence="8 13" id="KW-0675">Receptor</keyword>
<dbReference type="PANTHER" id="PTHR47154">
    <property type="entry name" value="G-PROTEIN COUPLED RECEPTOR MTH-RELATED"/>
    <property type="match status" value="1"/>
</dbReference>
<evidence type="ECO:0000256" key="6">
    <source>
        <dbReference type="ARBA" id="ARBA00023040"/>
    </source>
</evidence>
<evidence type="ECO:0000256" key="5">
    <source>
        <dbReference type="ARBA" id="ARBA00022989"/>
    </source>
</evidence>
<feature type="transmembrane region" description="Helical" evidence="11">
    <location>
        <begin position="657"/>
        <end position="680"/>
    </location>
</feature>
<keyword evidence="9" id="KW-0807">Transducer</keyword>
<dbReference type="GO" id="GO:0005886">
    <property type="term" value="C:plasma membrane"/>
    <property type="evidence" value="ECO:0007669"/>
    <property type="project" value="TreeGrafter"/>
</dbReference>
<feature type="region of interest" description="Disordered" evidence="10">
    <location>
        <begin position="250"/>
        <end position="282"/>
    </location>
</feature>
<keyword evidence="14" id="KW-1185">Reference proteome</keyword>
<feature type="domain" description="G-protein coupled receptors family 2 profile 2" evidence="12">
    <location>
        <begin position="414"/>
        <end position="682"/>
    </location>
</feature>
<keyword evidence="3 11" id="KW-0812">Transmembrane</keyword>
<name>A0A0N0BJ15_9HYME</name>
<dbReference type="InterPro" id="IPR017981">
    <property type="entry name" value="GPCR_2-like_7TM"/>
</dbReference>
<accession>A0A0N0BJ15</accession>
<evidence type="ECO:0000313" key="13">
    <source>
        <dbReference type="EMBL" id="KOX78511.1"/>
    </source>
</evidence>
<dbReference type="STRING" id="166423.A0A0N0BJ15"/>